<feature type="transmembrane region" description="Helical" evidence="7">
    <location>
        <begin position="339"/>
        <end position="357"/>
    </location>
</feature>
<evidence type="ECO:0000256" key="5">
    <source>
        <dbReference type="ARBA" id="ARBA00022989"/>
    </source>
</evidence>
<evidence type="ECO:0000256" key="6">
    <source>
        <dbReference type="ARBA" id="ARBA00023136"/>
    </source>
</evidence>
<evidence type="ECO:0000256" key="1">
    <source>
        <dbReference type="ARBA" id="ARBA00004141"/>
    </source>
</evidence>
<feature type="transmembrane region" description="Helical" evidence="7">
    <location>
        <begin position="230"/>
        <end position="252"/>
    </location>
</feature>
<dbReference type="EMBL" id="JACJHT010000024">
    <property type="protein sequence ID" value="MBA9043041.1"/>
    <property type="molecule type" value="Genomic_DNA"/>
</dbReference>
<feature type="transmembrane region" description="Helical" evidence="7">
    <location>
        <begin position="75"/>
        <end position="95"/>
    </location>
</feature>
<keyword evidence="5 7" id="KW-1133">Transmembrane helix</keyword>
<accession>A0A7W3NHM5</accession>
<feature type="transmembrane region" description="Helical" evidence="7">
    <location>
        <begin position="272"/>
        <end position="292"/>
    </location>
</feature>
<keyword evidence="6 7" id="KW-0472">Membrane</keyword>
<keyword evidence="3" id="KW-0813">Transport</keyword>
<dbReference type="Proteomes" id="UP000543174">
    <property type="component" value="Unassembled WGS sequence"/>
</dbReference>
<feature type="transmembrane region" description="Helical" evidence="7">
    <location>
        <begin position="44"/>
        <end position="63"/>
    </location>
</feature>
<dbReference type="GO" id="GO:0042907">
    <property type="term" value="F:xanthine transmembrane transporter activity"/>
    <property type="evidence" value="ECO:0007669"/>
    <property type="project" value="TreeGrafter"/>
</dbReference>
<feature type="transmembrane region" description="Helical" evidence="7">
    <location>
        <begin position="162"/>
        <end position="182"/>
    </location>
</feature>
<feature type="transmembrane region" description="Helical" evidence="7">
    <location>
        <begin position="313"/>
        <end position="333"/>
    </location>
</feature>
<evidence type="ECO:0000256" key="3">
    <source>
        <dbReference type="ARBA" id="ARBA00022448"/>
    </source>
</evidence>
<evidence type="ECO:0000256" key="4">
    <source>
        <dbReference type="ARBA" id="ARBA00022692"/>
    </source>
</evidence>
<feature type="transmembrane region" description="Helical" evidence="7">
    <location>
        <begin position="394"/>
        <end position="416"/>
    </location>
</feature>
<dbReference type="GO" id="GO:0005886">
    <property type="term" value="C:plasma membrane"/>
    <property type="evidence" value="ECO:0007669"/>
    <property type="project" value="TreeGrafter"/>
</dbReference>
<feature type="transmembrane region" description="Helical" evidence="7">
    <location>
        <begin position="12"/>
        <end position="32"/>
    </location>
</feature>
<dbReference type="InterPro" id="IPR006043">
    <property type="entry name" value="NCS2"/>
</dbReference>
<dbReference type="PANTHER" id="PTHR42810">
    <property type="entry name" value="PURINE PERMEASE C1399.01C-RELATED"/>
    <property type="match status" value="1"/>
</dbReference>
<keyword evidence="9" id="KW-1185">Reference proteome</keyword>
<gene>
    <name evidence="8" type="ORF">HNP21_006219</name>
</gene>
<feature type="transmembrane region" description="Helical" evidence="7">
    <location>
        <begin position="128"/>
        <end position="150"/>
    </location>
</feature>
<protein>
    <submittedName>
        <fullName evidence="8">Xanthine/uracil permease</fullName>
    </submittedName>
</protein>
<evidence type="ECO:0000313" key="8">
    <source>
        <dbReference type="EMBL" id="MBA9043041.1"/>
    </source>
</evidence>
<keyword evidence="4 7" id="KW-0812">Transmembrane</keyword>
<dbReference type="NCBIfam" id="NF037981">
    <property type="entry name" value="NCS2_1"/>
    <property type="match status" value="1"/>
</dbReference>
<feature type="transmembrane region" description="Helical" evidence="7">
    <location>
        <begin position="102"/>
        <end position="122"/>
    </location>
</feature>
<evidence type="ECO:0000256" key="7">
    <source>
        <dbReference type="SAM" id="Phobius"/>
    </source>
</evidence>
<comment type="caution">
    <text evidence="8">The sequence shown here is derived from an EMBL/GenBank/DDBJ whole genome shotgun (WGS) entry which is preliminary data.</text>
</comment>
<feature type="transmembrane region" description="Helical" evidence="7">
    <location>
        <begin position="188"/>
        <end position="209"/>
    </location>
</feature>
<evidence type="ECO:0000256" key="2">
    <source>
        <dbReference type="ARBA" id="ARBA00008821"/>
    </source>
</evidence>
<dbReference type="AlphaFoldDB" id="A0A7W3NHM5"/>
<sequence>MSKLSSSTTLLASVQWFFFIFANTVVVPISIGDAFQLSSDQIIMTIRSSFFLTGIACILQAWIGHRYPLLEGHSGMWWGLILSLCTSASSVGMTYVELGGSLALGIFLAGIITIIVGAFNLVPLLQKIFTPMVMSIYLFLLTIQLILIFFKGMLKLTPNGSLDISVSTFSIGLVILVSIISIKGKGIFSNFAILIGMIVGWIFYVWLFPSNPSVNYTNFHFSIFPWGKPHLQMGIAITACLAGILNASNTIASLKASESLHGIKTHSKQYRFSFTVTGIFTCLGAMFGLVPYAPFTSTIGFLESTKILSKKPFIISGGLFALLGVIAPLGAFFSTLPVAVGNAVLFVAYLQLFGTALRSIQSYSFNSRTIYRIAFPVLIGVSLMNMSPNVFKNISFYVRPLISNGLLTGILISILLERLIKWSKYE</sequence>
<comment type="subcellular location">
    <subcellularLocation>
        <location evidence="1">Membrane</location>
        <topology evidence="1">Multi-pass membrane protein</topology>
    </subcellularLocation>
</comment>
<dbReference type="PANTHER" id="PTHR42810:SF6">
    <property type="entry name" value="PURINE PERMEASE YBBY-RELATED"/>
    <property type="match status" value="1"/>
</dbReference>
<name>A0A7W3NHM5_PRIAR</name>
<comment type="similarity">
    <text evidence="2">Belongs to the nucleobase:cation symporter-2 (NCS2) (TC 2.A.40) family.</text>
</comment>
<dbReference type="Pfam" id="PF00860">
    <property type="entry name" value="Xan_ur_permease"/>
    <property type="match status" value="1"/>
</dbReference>
<proteinExistence type="inferred from homology"/>
<dbReference type="RefSeq" id="WP_053488540.1">
    <property type="nucleotide sequence ID" value="NZ_CP169255.1"/>
</dbReference>
<feature type="transmembrane region" description="Helical" evidence="7">
    <location>
        <begin position="369"/>
        <end position="388"/>
    </location>
</feature>
<reference evidence="8" key="1">
    <citation type="submission" date="2020-08" db="EMBL/GenBank/DDBJ databases">
        <title>Functional genomics of gut bacteria from endangered species of beetles.</title>
        <authorList>
            <person name="Carlos-Shanley C."/>
        </authorList>
    </citation>
    <scope>NUCLEOTIDE SEQUENCE [LARGE SCALE GENOMIC DNA]</scope>
    <source>
        <strain evidence="8">S00060</strain>
    </source>
</reference>
<organism evidence="8 9">
    <name type="scientific">Priestia aryabhattai</name>
    <name type="common">Bacillus aryabhattai</name>
    <dbReference type="NCBI Taxonomy" id="412384"/>
    <lineage>
        <taxon>Bacteria</taxon>
        <taxon>Bacillati</taxon>
        <taxon>Bacillota</taxon>
        <taxon>Bacilli</taxon>
        <taxon>Bacillales</taxon>
        <taxon>Bacillaceae</taxon>
        <taxon>Priestia</taxon>
    </lineage>
</organism>
<dbReference type="NCBIfam" id="NF008502">
    <property type="entry name" value="PRK11412.1"/>
    <property type="match status" value="1"/>
</dbReference>
<evidence type="ECO:0000313" key="9">
    <source>
        <dbReference type="Proteomes" id="UP000543174"/>
    </source>
</evidence>